<protein>
    <submittedName>
        <fullName evidence="1">Uncharacterized protein</fullName>
    </submittedName>
</protein>
<evidence type="ECO:0000313" key="2">
    <source>
        <dbReference type="Proteomes" id="UP001549097"/>
    </source>
</evidence>
<comment type="caution">
    <text evidence="1">The sequence shown here is derived from an EMBL/GenBank/DDBJ whole genome shotgun (WGS) entry which is preliminary data.</text>
</comment>
<dbReference type="EMBL" id="JBEPMP010000001">
    <property type="protein sequence ID" value="MET3729757.1"/>
    <property type="molecule type" value="Genomic_DNA"/>
</dbReference>
<reference evidence="1 2" key="1">
    <citation type="submission" date="2024-06" db="EMBL/GenBank/DDBJ databases">
        <title>Genomic Encyclopedia of Type Strains, Phase IV (KMG-IV): sequencing the most valuable type-strain genomes for metagenomic binning, comparative biology and taxonomic classification.</title>
        <authorList>
            <person name="Goeker M."/>
        </authorList>
    </citation>
    <scope>NUCLEOTIDE SEQUENCE [LARGE SCALE GENOMIC DNA]</scope>
    <source>
        <strain evidence="1 2">DSM 100124</strain>
    </source>
</reference>
<keyword evidence="2" id="KW-1185">Reference proteome</keyword>
<organism evidence="1 2">
    <name type="scientific">Fictibacillus halophilus</name>
    <dbReference type="NCBI Taxonomy" id="1610490"/>
    <lineage>
        <taxon>Bacteria</taxon>
        <taxon>Bacillati</taxon>
        <taxon>Bacillota</taxon>
        <taxon>Bacilli</taxon>
        <taxon>Bacillales</taxon>
        <taxon>Fictibacillaceae</taxon>
        <taxon>Fictibacillus</taxon>
    </lineage>
</organism>
<sequence>MKERRFEKIVKKKRRKRRKMRIKRWKMVCEAVFFFDESLEVGSGARESNGVVMPIFFILDLIVECFRLMVAHFDLIDATFDLIDALEDQIHHLLIS</sequence>
<proteinExistence type="predicted"/>
<evidence type="ECO:0000313" key="1">
    <source>
        <dbReference type="EMBL" id="MET3729757.1"/>
    </source>
</evidence>
<accession>A0ABV2LQA8</accession>
<gene>
    <name evidence="1" type="ORF">ABID52_003338</name>
</gene>
<name>A0ABV2LQA8_9BACL</name>
<dbReference type="Proteomes" id="UP001549097">
    <property type="component" value="Unassembled WGS sequence"/>
</dbReference>